<organism evidence="3 4">
    <name type="scientific">Daphnia galeata</name>
    <dbReference type="NCBI Taxonomy" id="27404"/>
    <lineage>
        <taxon>Eukaryota</taxon>
        <taxon>Metazoa</taxon>
        <taxon>Ecdysozoa</taxon>
        <taxon>Arthropoda</taxon>
        <taxon>Crustacea</taxon>
        <taxon>Branchiopoda</taxon>
        <taxon>Diplostraca</taxon>
        <taxon>Cladocera</taxon>
        <taxon>Anomopoda</taxon>
        <taxon>Daphniidae</taxon>
        <taxon>Daphnia</taxon>
    </lineage>
</organism>
<keyword evidence="1" id="KW-1133">Transmembrane helix</keyword>
<name>A0A8J2REM0_9CRUS</name>
<evidence type="ECO:0000313" key="4">
    <source>
        <dbReference type="Proteomes" id="UP000789390"/>
    </source>
</evidence>
<evidence type="ECO:0000256" key="1">
    <source>
        <dbReference type="SAM" id="Phobius"/>
    </source>
</evidence>
<dbReference type="AlphaFoldDB" id="A0A8J2REM0"/>
<evidence type="ECO:0000313" key="3">
    <source>
        <dbReference type="EMBL" id="CAH0099348.1"/>
    </source>
</evidence>
<dbReference type="PANTHER" id="PTHR34009:SF2">
    <property type="entry name" value="PROTEIN STAR"/>
    <property type="match status" value="1"/>
</dbReference>
<dbReference type="GO" id="GO:0031902">
    <property type="term" value="C:late endosome membrane"/>
    <property type="evidence" value="ECO:0007669"/>
    <property type="project" value="TreeGrafter"/>
</dbReference>
<dbReference type="GO" id="GO:0016197">
    <property type="term" value="P:endosomal transport"/>
    <property type="evidence" value="ECO:0007669"/>
    <property type="project" value="TreeGrafter"/>
</dbReference>
<proteinExistence type="predicted"/>
<dbReference type="SUPFAM" id="SSF53335">
    <property type="entry name" value="S-adenosyl-L-methionine-dependent methyltransferases"/>
    <property type="match status" value="1"/>
</dbReference>
<accession>A0A8J2REM0</accession>
<dbReference type="Pfam" id="PF05050">
    <property type="entry name" value="Methyltransf_21"/>
    <property type="match status" value="1"/>
</dbReference>
<comment type="caution">
    <text evidence="3">The sequence shown here is derived from an EMBL/GenBank/DDBJ whole genome shotgun (WGS) entry which is preliminary data.</text>
</comment>
<dbReference type="InterPro" id="IPR053202">
    <property type="entry name" value="EGF_Rcpt_Signaling_Reg"/>
</dbReference>
<dbReference type="GO" id="GO:0006888">
    <property type="term" value="P:endoplasmic reticulum to Golgi vesicle-mediated transport"/>
    <property type="evidence" value="ECO:0007669"/>
    <property type="project" value="TreeGrafter"/>
</dbReference>
<keyword evidence="1" id="KW-0472">Membrane</keyword>
<dbReference type="OrthoDB" id="6357215at2759"/>
<evidence type="ECO:0000259" key="2">
    <source>
        <dbReference type="Pfam" id="PF05050"/>
    </source>
</evidence>
<keyword evidence="4" id="KW-1185">Reference proteome</keyword>
<dbReference type="GO" id="GO:0005794">
    <property type="term" value="C:Golgi apparatus"/>
    <property type="evidence" value="ECO:0007669"/>
    <property type="project" value="TreeGrafter"/>
</dbReference>
<keyword evidence="1" id="KW-0812">Transmembrane</keyword>
<feature type="transmembrane region" description="Helical" evidence="1">
    <location>
        <begin position="7"/>
        <end position="26"/>
    </location>
</feature>
<feature type="domain" description="Methyltransferase FkbM" evidence="2">
    <location>
        <begin position="110"/>
        <end position="272"/>
    </location>
</feature>
<sequence>MMRRRPSTIPLIAMIICLTIVMFFIYSPAAMIDSYQGLMADCDLESVNSLAKLEQDDPCLLSLIRDRYLHRPSEKKLNLDAPIVDNPSMGQSQSILDILGKNKENGFFIECGALDGQVRSNTLFMEQHLGWQGVLIEADPKNYKKLLEKNRRSWSVPACLSTSPTPKTVVFKQAFNMGRISSNQESHQNKRPDADDINYVQVQCFPLFSILSALNKTQIDYFSLDIEGDELQVLKTVPWNRVDIKTLSVEFIHGREGKEQLKTYMEQQGYQVVKTITHWNMLANDFIFKKIS</sequence>
<dbReference type="PANTHER" id="PTHR34009">
    <property type="entry name" value="PROTEIN STAR"/>
    <property type="match status" value="1"/>
</dbReference>
<dbReference type="GO" id="GO:0005886">
    <property type="term" value="C:plasma membrane"/>
    <property type="evidence" value="ECO:0007669"/>
    <property type="project" value="TreeGrafter"/>
</dbReference>
<gene>
    <name evidence="3" type="ORF">DGAL_LOCUS1482</name>
</gene>
<dbReference type="InterPro" id="IPR029063">
    <property type="entry name" value="SAM-dependent_MTases_sf"/>
</dbReference>
<dbReference type="Proteomes" id="UP000789390">
    <property type="component" value="Unassembled WGS sequence"/>
</dbReference>
<dbReference type="InterPro" id="IPR006342">
    <property type="entry name" value="FkbM_mtfrase"/>
</dbReference>
<protein>
    <recommendedName>
        <fullName evidence="2">Methyltransferase FkbM domain-containing protein</fullName>
    </recommendedName>
</protein>
<dbReference type="GO" id="GO:0005789">
    <property type="term" value="C:endoplasmic reticulum membrane"/>
    <property type="evidence" value="ECO:0007669"/>
    <property type="project" value="TreeGrafter"/>
</dbReference>
<reference evidence="3" key="1">
    <citation type="submission" date="2021-11" db="EMBL/GenBank/DDBJ databases">
        <authorList>
            <person name="Schell T."/>
        </authorList>
    </citation>
    <scope>NUCLEOTIDE SEQUENCE</scope>
    <source>
        <strain evidence="3">M5</strain>
    </source>
</reference>
<dbReference type="EMBL" id="CAKKLH010000017">
    <property type="protein sequence ID" value="CAH0099348.1"/>
    <property type="molecule type" value="Genomic_DNA"/>
</dbReference>
<dbReference type="Gene3D" id="3.40.50.150">
    <property type="entry name" value="Vaccinia Virus protein VP39"/>
    <property type="match status" value="1"/>
</dbReference>